<dbReference type="EMBL" id="JACHLD010000002">
    <property type="protein sequence ID" value="MBB4801631.1"/>
    <property type="molecule type" value="Genomic_DNA"/>
</dbReference>
<dbReference type="RefSeq" id="WP_184160269.1">
    <property type="nucleotide sequence ID" value="NZ_JACHLD010000002.1"/>
</dbReference>
<keyword evidence="2" id="KW-1185">Reference proteome</keyword>
<protein>
    <recommendedName>
        <fullName evidence="3">AhpC/TSA family protein</fullName>
    </recommendedName>
</protein>
<dbReference type="Proteomes" id="UP000561681">
    <property type="component" value="Unassembled WGS sequence"/>
</dbReference>
<gene>
    <name evidence="1" type="ORF">HNP37_001692</name>
</gene>
<sequence length="207" mass="23791">MSKFHLNIKELVQGEFKINKVNLAFVFQVNCPGCFIYGIPIVNELYKSFNDKIGFIGVATAFEDFEYNNEASLKLLLESGELVGETKKYYHSNYGISNYTETLNFPVAFDNIVSAEEFINSNKIELICSAIPNFENFPPKEREAVVQKVKEFYSEIPLIAETFTMNQLRGTPSFVVFDDNYNVMAYYFGHQNKEILKTKLEDLLVSF</sequence>
<name>A0A7W7N7Q2_9FLAO</name>
<evidence type="ECO:0000313" key="1">
    <source>
        <dbReference type="EMBL" id="MBB4801631.1"/>
    </source>
</evidence>
<evidence type="ECO:0008006" key="3">
    <source>
        <dbReference type="Google" id="ProtNLM"/>
    </source>
</evidence>
<dbReference type="InterPro" id="IPR036249">
    <property type="entry name" value="Thioredoxin-like_sf"/>
</dbReference>
<reference evidence="1 2" key="1">
    <citation type="submission" date="2020-08" db="EMBL/GenBank/DDBJ databases">
        <title>Functional genomics of gut bacteria from endangered species of beetles.</title>
        <authorList>
            <person name="Carlos-Shanley C."/>
        </authorList>
    </citation>
    <scope>NUCLEOTIDE SEQUENCE [LARGE SCALE GENOMIC DNA]</scope>
    <source>
        <strain evidence="1 2">S00142</strain>
    </source>
</reference>
<proteinExistence type="predicted"/>
<comment type="caution">
    <text evidence="1">The sequence shown here is derived from an EMBL/GenBank/DDBJ whole genome shotgun (WGS) entry which is preliminary data.</text>
</comment>
<organism evidence="1 2">
    <name type="scientific">Flavobacterium nitrogenifigens</name>
    <dbReference type="NCBI Taxonomy" id="1617283"/>
    <lineage>
        <taxon>Bacteria</taxon>
        <taxon>Pseudomonadati</taxon>
        <taxon>Bacteroidota</taxon>
        <taxon>Flavobacteriia</taxon>
        <taxon>Flavobacteriales</taxon>
        <taxon>Flavobacteriaceae</taxon>
        <taxon>Flavobacterium</taxon>
    </lineage>
</organism>
<dbReference type="SUPFAM" id="SSF52833">
    <property type="entry name" value="Thioredoxin-like"/>
    <property type="match status" value="1"/>
</dbReference>
<dbReference type="AlphaFoldDB" id="A0A7W7N7Q2"/>
<accession>A0A7W7N7Q2</accession>
<evidence type="ECO:0000313" key="2">
    <source>
        <dbReference type="Proteomes" id="UP000561681"/>
    </source>
</evidence>
<dbReference type="Gene3D" id="3.40.30.10">
    <property type="entry name" value="Glutaredoxin"/>
    <property type="match status" value="1"/>
</dbReference>